<dbReference type="AlphaFoldDB" id="A0A922LAR6"/>
<dbReference type="PANTHER" id="PTHR16160">
    <property type="entry name" value="FERMITIN 2-RELATED"/>
    <property type="match status" value="1"/>
</dbReference>
<dbReference type="GO" id="GO:0007160">
    <property type="term" value="P:cell-matrix adhesion"/>
    <property type="evidence" value="ECO:0007669"/>
    <property type="project" value="TreeGrafter"/>
</dbReference>
<dbReference type="PANTHER" id="PTHR16160:SF13">
    <property type="entry name" value="FERMITIN 2-RELATED"/>
    <property type="match status" value="1"/>
</dbReference>
<name>A0A922LAR6_DERFA</name>
<evidence type="ECO:0000256" key="1">
    <source>
        <dbReference type="SAM" id="MobiDB-lite"/>
    </source>
</evidence>
<proteinExistence type="predicted"/>
<dbReference type="Gene3D" id="3.10.20.90">
    <property type="entry name" value="Phosphatidylinositol 3-kinase Catalytic Subunit, Chain A, domain 1"/>
    <property type="match status" value="2"/>
</dbReference>
<dbReference type="GO" id="GO:0007229">
    <property type="term" value="P:integrin-mediated signaling pathway"/>
    <property type="evidence" value="ECO:0007669"/>
    <property type="project" value="InterPro"/>
</dbReference>
<dbReference type="InterPro" id="IPR019749">
    <property type="entry name" value="Band_41_domain"/>
</dbReference>
<dbReference type="InterPro" id="IPR037843">
    <property type="entry name" value="Kindlin/fermitin"/>
</dbReference>
<dbReference type="EMBL" id="ASGP02000001">
    <property type="protein sequence ID" value="KAH9526962.1"/>
    <property type="molecule type" value="Genomic_DNA"/>
</dbReference>
<dbReference type="SUPFAM" id="SSF50729">
    <property type="entry name" value="PH domain-like"/>
    <property type="match status" value="2"/>
</dbReference>
<protein>
    <submittedName>
        <fullName evidence="3">Fermitin 2</fullName>
    </submittedName>
</protein>
<dbReference type="InterPro" id="IPR035963">
    <property type="entry name" value="FERM_2"/>
</dbReference>
<organism evidence="3 4">
    <name type="scientific">Dermatophagoides farinae</name>
    <name type="common">American house dust mite</name>
    <dbReference type="NCBI Taxonomy" id="6954"/>
    <lineage>
        <taxon>Eukaryota</taxon>
        <taxon>Metazoa</taxon>
        <taxon>Ecdysozoa</taxon>
        <taxon>Arthropoda</taxon>
        <taxon>Chelicerata</taxon>
        <taxon>Arachnida</taxon>
        <taxon>Acari</taxon>
        <taxon>Acariformes</taxon>
        <taxon>Sarcoptiformes</taxon>
        <taxon>Astigmata</taxon>
        <taxon>Psoroptidia</taxon>
        <taxon>Analgoidea</taxon>
        <taxon>Pyroglyphidae</taxon>
        <taxon>Dermatophagoidinae</taxon>
        <taxon>Dermatophagoides</taxon>
    </lineage>
</organism>
<dbReference type="Gene3D" id="2.30.29.30">
    <property type="entry name" value="Pleckstrin-homology domain (PH domain)/Phosphotyrosine-binding domain (PTB)"/>
    <property type="match status" value="2"/>
</dbReference>
<dbReference type="SMART" id="SM00295">
    <property type="entry name" value="B41"/>
    <property type="match status" value="1"/>
</dbReference>
<reference evidence="3" key="1">
    <citation type="submission" date="2013-05" db="EMBL/GenBank/DDBJ databases">
        <authorList>
            <person name="Yim A.K.Y."/>
            <person name="Chan T.F."/>
            <person name="Ji K.M."/>
            <person name="Liu X.Y."/>
            <person name="Zhou J.W."/>
            <person name="Li R.Q."/>
            <person name="Yang K.Y."/>
            <person name="Li J."/>
            <person name="Li M."/>
            <person name="Law P.T.W."/>
            <person name="Wu Y.L."/>
            <person name="Cai Z.L."/>
            <person name="Qin H."/>
            <person name="Bao Y."/>
            <person name="Leung R.K.K."/>
            <person name="Ng P.K.S."/>
            <person name="Zou J."/>
            <person name="Zhong X.J."/>
            <person name="Ran P.X."/>
            <person name="Zhong N.S."/>
            <person name="Liu Z.G."/>
            <person name="Tsui S.K.W."/>
        </authorList>
    </citation>
    <scope>NUCLEOTIDE SEQUENCE</scope>
    <source>
        <strain evidence="3">Derf</strain>
        <tissue evidence="3">Whole organism</tissue>
    </source>
</reference>
<dbReference type="Proteomes" id="UP000790347">
    <property type="component" value="Unassembled WGS sequence"/>
</dbReference>
<dbReference type="GO" id="GO:0005178">
    <property type="term" value="F:integrin binding"/>
    <property type="evidence" value="ECO:0007669"/>
    <property type="project" value="TreeGrafter"/>
</dbReference>
<dbReference type="SUPFAM" id="SSF47031">
    <property type="entry name" value="Second domain of FERM"/>
    <property type="match status" value="1"/>
</dbReference>
<evidence type="ECO:0000259" key="2">
    <source>
        <dbReference type="PROSITE" id="PS50003"/>
    </source>
</evidence>
<comment type="caution">
    <text evidence="3">The sequence shown here is derived from an EMBL/GenBank/DDBJ whole genome shotgun (WGS) entry which is preliminary data.</text>
</comment>
<feature type="domain" description="PH" evidence="2">
    <location>
        <begin position="479"/>
        <end position="586"/>
    </location>
</feature>
<dbReference type="InterPro" id="IPR040790">
    <property type="entry name" value="Kindlin_2_N"/>
</dbReference>
<feature type="region of interest" description="Disordered" evidence="1">
    <location>
        <begin position="202"/>
        <end position="228"/>
    </location>
</feature>
<dbReference type="InterPro" id="IPR019748">
    <property type="entry name" value="FERM_central"/>
</dbReference>
<dbReference type="Pfam" id="PF00373">
    <property type="entry name" value="FERM_M"/>
    <property type="match status" value="2"/>
</dbReference>
<dbReference type="GO" id="GO:0030055">
    <property type="term" value="C:cell-substrate junction"/>
    <property type="evidence" value="ECO:0007669"/>
    <property type="project" value="TreeGrafter"/>
</dbReference>
<reference evidence="3" key="2">
    <citation type="journal article" date="2022" name="Res Sq">
        <title>Comparative Genomics Reveals Insights into the Divergent Evolution of Astigmatic Mites and Household Pest Adaptations.</title>
        <authorList>
            <person name="Xiong Q."/>
            <person name="Wan A.T.-Y."/>
            <person name="Liu X.-Y."/>
            <person name="Fung C.S.-H."/>
            <person name="Xiao X."/>
            <person name="Malainual N."/>
            <person name="Hou J."/>
            <person name="Wang L."/>
            <person name="Wang M."/>
            <person name="Yang K."/>
            <person name="Cui Y."/>
            <person name="Leung E."/>
            <person name="Nong W."/>
            <person name="Shin S.-K."/>
            <person name="Au S."/>
            <person name="Jeong K.Y."/>
            <person name="Chew F.T."/>
            <person name="Hui J."/>
            <person name="Leung T.F."/>
            <person name="Tungtrongchitr A."/>
            <person name="Zhong N."/>
            <person name="Liu Z."/>
            <person name="Tsui S."/>
        </authorList>
    </citation>
    <scope>NUCLEOTIDE SEQUENCE</scope>
    <source>
        <strain evidence="3">Derf</strain>
        <tissue evidence="3">Whole organism</tissue>
    </source>
</reference>
<dbReference type="SMART" id="SM00233">
    <property type="entry name" value="PH"/>
    <property type="match status" value="1"/>
</dbReference>
<feature type="region of interest" description="Disordered" evidence="1">
    <location>
        <begin position="352"/>
        <end position="420"/>
    </location>
</feature>
<dbReference type="CDD" id="cd17095">
    <property type="entry name" value="FERM_F0_kindlins"/>
    <property type="match status" value="1"/>
</dbReference>
<dbReference type="Pfam" id="PF18124">
    <property type="entry name" value="Kindlin_2_N"/>
    <property type="match status" value="1"/>
</dbReference>
<feature type="compositionally biased region" description="Basic residues" evidence="1">
    <location>
        <begin position="373"/>
        <end position="385"/>
    </location>
</feature>
<keyword evidence="4" id="KW-1185">Reference proteome</keyword>
<evidence type="ECO:0000313" key="3">
    <source>
        <dbReference type="EMBL" id="KAH9526962.1"/>
    </source>
</evidence>
<evidence type="ECO:0000313" key="4">
    <source>
        <dbReference type="Proteomes" id="UP000790347"/>
    </source>
</evidence>
<dbReference type="PROSITE" id="PS50003">
    <property type="entry name" value="PH_DOMAIN"/>
    <property type="match status" value="1"/>
</dbReference>
<dbReference type="GO" id="GO:0048731">
    <property type="term" value="P:system development"/>
    <property type="evidence" value="ECO:0007669"/>
    <property type="project" value="UniProtKB-ARBA"/>
</dbReference>
<accession>A0A922LAR6</accession>
<sequence length="823" mass="94730">MENDRTWPLKIRVYYGNIEHKNDDDDVHIRVRGDYSIGNLMALIGQQIGAQHDWSDYALWWPTKKRWLKNCRMTMDQVDVCANTILEFRQMHQTLRIQFPDLNIQELKIDFSVNVLQAVAKLCQIINISHPEEWSFARPLTNHELKRNDHHNHHNRYLQASPLQRFPSTTTTLSRYKTTTTNNNNNNNNIYSNTMMMMNHSSNGSLLSQKSSTTISSNGSSSMNDSNHSLTKSFSITINNNSNNSRDTVPLLLPHPKSSIQKARLNSAWLNASISLFEQDVCENDLLLLKVKYFTFYDLKSSELTRINYLYENLKWNILQEQISCTEDEMYTLAGIMLQVSYCSGENGRGKQIDNRLLSTPPPPSMHNNNSNGHHHHHHNHHHQSKMNGNGYHNHNNNNNNNNNGNGLNGSISSSTSTSNDIDEVDCALETLEKELQTFSIVEKSNSGGGGGGIVTRMVGSKIQIPILEDKLKISCQKMKNSTSTLARIKSTISGNDRTYYTIFRDTTLYAYRPQDFDHDSMNPTKEPEIVLNMNICEVNPDVLASQQRYCFQIIDSSKSRCYYYVKCQSELQYAKWFAACKQASQGHTMAHSSYDEQVHNTLKLLQIQSKFSKTKNVNKQELKSLDVDPSQFIAPRFLKRKSKEQILARIKLAHEISNTNTLIEAQMNFIKTCQTLKDYGITMFVVRFHKSKKEDLLGAMPDKLVLIDVNNGTLRKTWRYKTMINWNINWEVKRMSINFRDETLEFECISADCKVIHEFIGGYIYMSMRGNQIDSFDEEQFLKLTGGWNEDDLVNGDDDEDEHIAMCRREAWANLHPGLMVK</sequence>
<feature type="compositionally biased region" description="Low complexity" evidence="1">
    <location>
        <begin position="388"/>
        <end position="420"/>
    </location>
</feature>
<gene>
    <name evidence="3" type="primary">FERMT2_1</name>
    <name evidence="3" type="ORF">DERF_001015</name>
</gene>
<dbReference type="InterPro" id="IPR001849">
    <property type="entry name" value="PH_domain"/>
</dbReference>
<dbReference type="InterPro" id="IPR011993">
    <property type="entry name" value="PH-like_dom_sf"/>
</dbReference>